<keyword evidence="1" id="KW-1133">Transmembrane helix</keyword>
<dbReference type="Proteomes" id="UP000295371">
    <property type="component" value="Unassembled WGS sequence"/>
</dbReference>
<evidence type="ECO:0000313" key="3">
    <source>
        <dbReference type="Proteomes" id="UP000295371"/>
    </source>
</evidence>
<dbReference type="InterPro" id="IPR033437">
    <property type="entry name" value="DUF5130"/>
</dbReference>
<feature type="transmembrane region" description="Helical" evidence="1">
    <location>
        <begin position="12"/>
        <end position="32"/>
    </location>
</feature>
<comment type="caution">
    <text evidence="2">The sequence shown here is derived from an EMBL/GenBank/DDBJ whole genome shotgun (WGS) entry which is preliminary data.</text>
</comment>
<keyword evidence="3" id="KW-1185">Reference proteome</keyword>
<gene>
    <name evidence="2" type="ORF">CLV29_1677</name>
</gene>
<evidence type="ECO:0000313" key="2">
    <source>
        <dbReference type="EMBL" id="TDT34032.1"/>
    </source>
</evidence>
<dbReference type="Pfam" id="PF17174">
    <property type="entry name" value="DUF5130"/>
    <property type="match status" value="1"/>
</dbReference>
<reference evidence="2 3" key="1">
    <citation type="submission" date="2019-03" db="EMBL/GenBank/DDBJ databases">
        <title>Genomic Encyclopedia of Archaeal and Bacterial Type Strains, Phase II (KMG-II): from individual species to whole genera.</title>
        <authorList>
            <person name="Goeker M."/>
        </authorList>
    </citation>
    <scope>NUCLEOTIDE SEQUENCE [LARGE SCALE GENOMIC DNA]</scope>
    <source>
        <strain evidence="2 3">DSM 24323</strain>
    </source>
</reference>
<organism evidence="2 3">
    <name type="scientific">Naumannella halotolerans</name>
    <dbReference type="NCBI Taxonomy" id="993414"/>
    <lineage>
        <taxon>Bacteria</taxon>
        <taxon>Bacillati</taxon>
        <taxon>Actinomycetota</taxon>
        <taxon>Actinomycetes</taxon>
        <taxon>Propionibacteriales</taxon>
        <taxon>Propionibacteriaceae</taxon>
        <taxon>Naumannella</taxon>
    </lineage>
</organism>
<dbReference type="EMBL" id="SOAW01000001">
    <property type="protein sequence ID" value="TDT34032.1"/>
    <property type="molecule type" value="Genomic_DNA"/>
</dbReference>
<feature type="transmembrane region" description="Helical" evidence="1">
    <location>
        <begin position="44"/>
        <end position="67"/>
    </location>
</feature>
<dbReference type="AlphaFoldDB" id="A0A4R7J941"/>
<keyword evidence="1" id="KW-0472">Membrane</keyword>
<keyword evidence="1" id="KW-0812">Transmembrane</keyword>
<name>A0A4R7J941_9ACTN</name>
<protein>
    <submittedName>
        <fullName evidence="2">Uncharacterized protein DUF5130</fullName>
    </submittedName>
</protein>
<accession>A0A4R7J941</accession>
<dbReference type="Gene3D" id="3.10.310.50">
    <property type="match status" value="1"/>
</dbReference>
<evidence type="ECO:0000256" key="1">
    <source>
        <dbReference type="SAM" id="Phobius"/>
    </source>
</evidence>
<proteinExistence type="predicted"/>
<sequence length="252" mass="26392">MLRVGARRGRGCTSLGAVSGIFSISIVPLETLPGWPAADQLSGLQLLLGIIGIPVGLALLLALLVYAPALAKRGDDKSFARKPLWLGAVYSPGLAHLNRTVPAHGAGAPATRQSWSYLEEPGASFNSAEIEAFKSALVEAEDRSGMRFCLFVGGPDGDPKEFAKKVISGQREPASSVVLVVDPDSLAVEVATGTEAARRISDAECARAASTIQQEVALGKTADGILAGLNLLGRAGRDLPNRRRSSEFALEH</sequence>